<evidence type="ECO:0000313" key="3">
    <source>
        <dbReference type="EMBL" id="CUW18772.1"/>
    </source>
</evidence>
<evidence type="ECO:0000313" key="5">
    <source>
        <dbReference type="Proteomes" id="UP000199271"/>
    </source>
</evidence>
<sequence length="223" mass="25657">MSCHLCQNNSHNKLSLLETFNVIKKAKKKLCLTCELAFSVIIVGCLGCGRQQTNSQLCHDCYLWQQKGKKLLNHTALYQYNDAMRQFMKQYKFDGDYDLRVIFNRVFSQKINILNADIVVPIPVSEHTMLTRGFNQTTGLIEGIQYEQLLKVFAKEKSPQSQFNRQIRMTRKQPFTMIEQVSLKGKEVLLVDDVYTTGNTLYHAADLLYECGAKNVKSISLSR</sequence>
<feature type="domain" description="Phosphoribosyltransferase" evidence="2">
    <location>
        <begin position="180"/>
        <end position="221"/>
    </location>
</feature>
<name>A0A9Q3XTN5_9LACO</name>
<proteinExistence type="inferred from homology"/>
<reference evidence="4" key="2">
    <citation type="submission" date="2021-05" db="EMBL/GenBank/DDBJ databases">
        <title>Pangenome of Leuconostoc gelidum warrants species status for Leuconostoc gelidum subsp. gasicomitatum.</title>
        <authorList>
            <person name="Johansson P."/>
            <person name="Sade E."/>
            <person name="Hultman J."/>
            <person name="Auvinen P."/>
            <person name="Bjorkroth J."/>
        </authorList>
    </citation>
    <scope>NUCLEOTIDE SEQUENCE</scope>
    <source>
        <strain evidence="4">A.21.4</strain>
    </source>
</reference>
<dbReference type="GeneID" id="34300330"/>
<evidence type="ECO:0000313" key="6">
    <source>
        <dbReference type="Proteomes" id="UP000752647"/>
    </source>
</evidence>
<dbReference type="InterPro" id="IPR029057">
    <property type="entry name" value="PRTase-like"/>
</dbReference>
<comment type="similarity">
    <text evidence="1">Belongs to the ComF/GntX family.</text>
</comment>
<reference evidence="3 5" key="1">
    <citation type="submission" date="2015-12" db="EMBL/GenBank/DDBJ databases">
        <authorList>
            <person name="Andreevskaya M."/>
        </authorList>
    </citation>
    <scope>NUCLEOTIDE SEQUENCE [LARGE SCALE GENOMIC DNA]</scope>
    <source>
        <strain evidence="3 5">C122c</strain>
    </source>
</reference>
<dbReference type="InterPro" id="IPR000836">
    <property type="entry name" value="PRTase_dom"/>
</dbReference>
<dbReference type="OMA" id="WKFRGDY"/>
<dbReference type="Proteomes" id="UP000752647">
    <property type="component" value="Unassembled WGS sequence"/>
</dbReference>
<keyword evidence="5" id="KW-1185">Reference proteome</keyword>
<dbReference type="AlphaFoldDB" id="A0A9Q3XTN5"/>
<comment type="caution">
    <text evidence="4">The sequence shown here is derived from an EMBL/GenBank/DDBJ whole genome shotgun (WGS) entry which is preliminary data.</text>
</comment>
<dbReference type="EMBL" id="JAHBFI010000003">
    <property type="protein sequence ID" value="MBZ5961876.1"/>
    <property type="molecule type" value="Genomic_DNA"/>
</dbReference>
<gene>
    <name evidence="3" type="ORF">C122C_0188</name>
    <name evidence="4" type="ORF">KIJ12_01680</name>
</gene>
<dbReference type="RefSeq" id="WP_010382099.1">
    <property type="nucleotide sequence ID" value="NZ_FBSY01000019.1"/>
</dbReference>
<evidence type="ECO:0000256" key="1">
    <source>
        <dbReference type="ARBA" id="ARBA00008007"/>
    </source>
</evidence>
<dbReference type="InterPro" id="IPR051910">
    <property type="entry name" value="ComF/GntX_DNA_util-trans"/>
</dbReference>
<evidence type="ECO:0000259" key="2">
    <source>
        <dbReference type="Pfam" id="PF00156"/>
    </source>
</evidence>
<dbReference type="SUPFAM" id="SSF53271">
    <property type="entry name" value="PRTase-like"/>
    <property type="match status" value="1"/>
</dbReference>
<dbReference type="PANTHER" id="PTHR47505">
    <property type="entry name" value="DNA UTILIZATION PROTEIN YHGH"/>
    <property type="match status" value="1"/>
</dbReference>
<dbReference type="Gene3D" id="3.40.50.2020">
    <property type="match status" value="1"/>
</dbReference>
<dbReference type="CDD" id="cd06223">
    <property type="entry name" value="PRTases_typeI"/>
    <property type="match status" value="1"/>
</dbReference>
<dbReference type="Proteomes" id="UP000199271">
    <property type="component" value="Unassembled WGS sequence"/>
</dbReference>
<dbReference type="EMBL" id="FBSY01000019">
    <property type="protein sequence ID" value="CUW18772.1"/>
    <property type="molecule type" value="Genomic_DNA"/>
</dbReference>
<dbReference type="Pfam" id="PF00156">
    <property type="entry name" value="Pribosyltran"/>
    <property type="match status" value="1"/>
</dbReference>
<accession>A0A9Q3XTN5</accession>
<dbReference type="PANTHER" id="PTHR47505:SF1">
    <property type="entry name" value="DNA UTILIZATION PROTEIN YHGH"/>
    <property type="match status" value="1"/>
</dbReference>
<organism evidence="4 6">
    <name type="scientific">Leuconostoc gasicomitatum</name>
    <dbReference type="NCBI Taxonomy" id="115778"/>
    <lineage>
        <taxon>Bacteria</taxon>
        <taxon>Bacillati</taxon>
        <taxon>Bacillota</taxon>
        <taxon>Bacilli</taxon>
        <taxon>Lactobacillales</taxon>
        <taxon>Lactobacillaceae</taxon>
        <taxon>Leuconostoc</taxon>
        <taxon>Leuconostoc gelidum group</taxon>
    </lineage>
</organism>
<protein>
    <submittedName>
        <fullName evidence="4">ComF family protein</fullName>
    </submittedName>
    <submittedName>
        <fullName evidence="3">ComF operon protein C</fullName>
    </submittedName>
</protein>
<evidence type="ECO:0000313" key="4">
    <source>
        <dbReference type="EMBL" id="MBZ5961876.1"/>
    </source>
</evidence>